<reference evidence="4 5" key="1">
    <citation type="submission" date="2018-06" db="EMBL/GenBank/DDBJ databases">
        <title>Mucibacter soli gen. nov., sp. nov., a new member of the family Chitinophagaceae producing mucin.</title>
        <authorList>
            <person name="Kim M.-K."/>
            <person name="Park S."/>
            <person name="Kim T.-S."/>
            <person name="Joung Y."/>
            <person name="Han J.-H."/>
            <person name="Kim S.B."/>
        </authorList>
    </citation>
    <scope>NUCLEOTIDE SEQUENCE [LARGE SCALE GENOMIC DNA]</scope>
    <source>
        <strain evidence="4 5">R1-15</strain>
    </source>
</reference>
<dbReference type="Proteomes" id="UP000248745">
    <property type="component" value="Unassembled WGS sequence"/>
</dbReference>
<evidence type="ECO:0000259" key="3">
    <source>
        <dbReference type="PROSITE" id="PS51688"/>
    </source>
</evidence>
<dbReference type="Pfam" id="PF13884">
    <property type="entry name" value="Peptidase_S74"/>
    <property type="match status" value="1"/>
</dbReference>
<feature type="chain" id="PRO_5016073442" description="Peptidase S74 domain-containing protein" evidence="2">
    <location>
        <begin position="23"/>
        <end position="440"/>
    </location>
</feature>
<dbReference type="AlphaFoldDB" id="A0A2W2BCD5"/>
<organism evidence="4 5">
    <name type="scientific">Taibaiella soli</name>
    <dbReference type="NCBI Taxonomy" id="1649169"/>
    <lineage>
        <taxon>Bacteria</taxon>
        <taxon>Pseudomonadati</taxon>
        <taxon>Bacteroidota</taxon>
        <taxon>Chitinophagia</taxon>
        <taxon>Chitinophagales</taxon>
        <taxon>Chitinophagaceae</taxon>
        <taxon>Taibaiella</taxon>
    </lineage>
</organism>
<sequence>MKKYTFYLLVVLFACLTKDAWAQPGIINYQGIARNASGQPLANQALGLRISIMSDSSAAATELYKETETVTTNGYGLFNVLIGSGTPVVGSMGSVGWLSGSRAVKVEIDPAGGTAYTQIGGLAPLASVPYAWGANSVLSTSSGGQGLIGTGSSSLWWGFYEGGNYRGYLGSYSGKNEDVDFGTGASNTVGNLNFTIQAVPKMTIDSIGRVGIGTLHPMTNLQVTSAANDIINIGNMNGWTGFGLANTATGPYNVIANGGTYLSFLYYSAPTTSISATNSKMLMDGTTNTFRPTNDNVMSLGANGSRWTAVWAANGTIQTSDERYKTNIQPLQAGLNMIMQLRPISYNWKNENLRLGTGVNYGFSAQELNTTAPDLVIHSTTQVDKETGKLTAEYADAYGVKYAEFTPVLVKAIQEQQEMIKVLQQKVADLEAQMKQNDKK</sequence>
<dbReference type="EMBL" id="QKTW01000009">
    <property type="protein sequence ID" value="PZF73889.1"/>
    <property type="molecule type" value="Genomic_DNA"/>
</dbReference>
<protein>
    <recommendedName>
        <fullName evidence="3">Peptidase S74 domain-containing protein</fullName>
    </recommendedName>
</protein>
<evidence type="ECO:0000313" key="5">
    <source>
        <dbReference type="Proteomes" id="UP000248745"/>
    </source>
</evidence>
<name>A0A2W2BCD5_9BACT</name>
<dbReference type="InterPro" id="IPR030392">
    <property type="entry name" value="S74_ICA"/>
</dbReference>
<dbReference type="Gene3D" id="4.10.1090.10">
    <property type="entry name" value="Endosialidase, domain 4"/>
    <property type="match status" value="1"/>
</dbReference>
<feature type="coiled-coil region" evidence="1">
    <location>
        <begin position="413"/>
        <end position="440"/>
    </location>
</feature>
<evidence type="ECO:0000256" key="2">
    <source>
        <dbReference type="SAM" id="SignalP"/>
    </source>
</evidence>
<dbReference type="InterPro" id="IPR044914">
    <property type="entry name" value="Endosialidase_C_dom_sf"/>
</dbReference>
<dbReference type="PROSITE" id="PS51688">
    <property type="entry name" value="ICA"/>
    <property type="match status" value="1"/>
</dbReference>
<dbReference type="RefSeq" id="WP_110997986.1">
    <property type="nucleotide sequence ID" value="NZ_QKTW01000009.1"/>
</dbReference>
<dbReference type="OrthoDB" id="644207at2"/>
<evidence type="ECO:0000313" key="4">
    <source>
        <dbReference type="EMBL" id="PZF73889.1"/>
    </source>
</evidence>
<dbReference type="PROSITE" id="PS51257">
    <property type="entry name" value="PROKAR_LIPOPROTEIN"/>
    <property type="match status" value="1"/>
</dbReference>
<feature type="domain" description="Peptidase S74" evidence="3">
    <location>
        <begin position="320"/>
        <end position="427"/>
    </location>
</feature>
<evidence type="ECO:0000256" key="1">
    <source>
        <dbReference type="SAM" id="Coils"/>
    </source>
</evidence>
<accession>A0A2W2BCD5</accession>
<keyword evidence="1" id="KW-0175">Coiled coil</keyword>
<proteinExistence type="predicted"/>
<keyword evidence="5" id="KW-1185">Reference proteome</keyword>
<feature type="signal peptide" evidence="2">
    <location>
        <begin position="1"/>
        <end position="22"/>
    </location>
</feature>
<gene>
    <name evidence="4" type="ORF">DN068_05985</name>
</gene>
<comment type="caution">
    <text evidence="4">The sequence shown here is derived from an EMBL/GenBank/DDBJ whole genome shotgun (WGS) entry which is preliminary data.</text>
</comment>
<keyword evidence="2" id="KW-0732">Signal</keyword>